<evidence type="ECO:0000313" key="3">
    <source>
        <dbReference type="Proteomes" id="UP000326759"/>
    </source>
</evidence>
<feature type="compositionally biased region" description="Basic and acidic residues" evidence="1">
    <location>
        <begin position="194"/>
        <end position="209"/>
    </location>
</feature>
<proteinExistence type="predicted"/>
<accession>A0A5N5SR14</accession>
<feature type="compositionally biased region" description="Basic and acidic residues" evidence="1">
    <location>
        <begin position="40"/>
        <end position="51"/>
    </location>
</feature>
<feature type="region of interest" description="Disordered" evidence="1">
    <location>
        <begin position="168"/>
        <end position="212"/>
    </location>
</feature>
<gene>
    <name evidence="2" type="ORF">Anas_02255</name>
</gene>
<keyword evidence="3" id="KW-1185">Reference proteome</keyword>
<dbReference type="EMBL" id="SEYY01021425">
    <property type="protein sequence ID" value="KAB7496362.1"/>
    <property type="molecule type" value="Genomic_DNA"/>
</dbReference>
<dbReference type="AlphaFoldDB" id="A0A5N5SR14"/>
<feature type="region of interest" description="Disordered" evidence="1">
    <location>
        <begin position="257"/>
        <end position="306"/>
    </location>
</feature>
<dbReference type="Proteomes" id="UP000326759">
    <property type="component" value="Unassembled WGS sequence"/>
</dbReference>
<sequence>MKITLGTQKIEHFLPDRFIEEISEKGLSSRTKNPGDIEMEERKINERNNKSDENCSLIMSEILNEKDTTLISPISSPVKKSDLKFNQRNTEGELSQEEINFSSPKVIEDYNFVNKILSVKAADGIEEAPVLDPHEKGSSKVLEDYNSSSTIKVADGIEKAPVLDPHEKVSSKVRKDYNSSSTIKDADGIDEAPVLDRNEKSSPKVREDNNSSSTIKVADGIDEAPVLDPHEKVSSKVREDFYNSSSTIKVADGIDEAPVLDPNEKGSSKVLEDHNSSSTIKVNDGIDEAPVLDPNEKGSSKVLEDHNSSSTILTNVADRIEEALVSESPEKISFKIDEFDNFNSTINVTKVADGIEEARVSELEGKFSPKVEDHNSNSITFAAKITDEIENAASCELEEKVFCKVIGDHNSNSTKLSANVAARIEEAPVSELNLCKDKSEEKTWTTNVNKRNLFSDDLDEPSTSSLDIVSSTRTISESSAESLVLSGSSADNKDLDVISENNSPNKSIFKDSTLYQSSEENESSLVMDIDDVESVENNSDGLEFSDEEKDSDSETEKQNVELKLLESKVDSKINFSKNTSPVQETEPLSFSFYKERHNTPEQADFQIPNVIFGENSIAEEEKIKTISKDSPEKYPPVYLPLIKSHPEFQKTTFKLEDSYMNSENLQEYFQDILGCLIGGPGWDRLIESIITYISDIKSPNVLDKFQPIVRNILVSVLRTSPCEKRDPKFSLPPTIYKLFHIVRILEKHFKLPVFALDSLVNVSAHKLILTRKLRPNSLSSLTTWVMSSCHAQFNKLESPADEESLRWGRCFLTDLLFHHKGFVHESLLSALYSSRRIFIRIVKYRESTNLEKLIYWIAYHGNWEGPKITRSNLIQDLNTKLWLRKPPHVNATDIIKAILLVLINKEADKNEWASCKAGFLLYLKWVPLRTIINSLFPMLKNVYYEDLIVNKPSLDDVKKSIESSVKLVNWDEESEIKFLQHLKCFPIIKK</sequence>
<feature type="compositionally biased region" description="Basic and acidic residues" evidence="1">
    <location>
        <begin position="168"/>
        <end position="177"/>
    </location>
</feature>
<reference evidence="2 3" key="1">
    <citation type="journal article" date="2019" name="PLoS Biol.">
        <title>Sex chromosomes control vertical transmission of feminizing Wolbachia symbionts in an isopod.</title>
        <authorList>
            <person name="Becking T."/>
            <person name="Chebbi M.A."/>
            <person name="Giraud I."/>
            <person name="Moumen B."/>
            <person name="Laverre T."/>
            <person name="Caubet Y."/>
            <person name="Peccoud J."/>
            <person name="Gilbert C."/>
            <person name="Cordaux R."/>
        </authorList>
    </citation>
    <scope>NUCLEOTIDE SEQUENCE [LARGE SCALE GENOMIC DNA]</scope>
    <source>
        <strain evidence="2">ANa2</strain>
        <tissue evidence="2">Whole body excluding digestive tract and cuticle</tissue>
    </source>
</reference>
<feature type="compositionally biased region" description="Basic and acidic residues" evidence="1">
    <location>
        <begin position="262"/>
        <end position="275"/>
    </location>
</feature>
<feature type="region of interest" description="Disordered" evidence="1">
    <location>
        <begin position="25"/>
        <end position="51"/>
    </location>
</feature>
<comment type="caution">
    <text evidence="2">The sequence shown here is derived from an EMBL/GenBank/DDBJ whole genome shotgun (WGS) entry which is preliminary data.</text>
</comment>
<organism evidence="2 3">
    <name type="scientific">Armadillidium nasatum</name>
    <dbReference type="NCBI Taxonomy" id="96803"/>
    <lineage>
        <taxon>Eukaryota</taxon>
        <taxon>Metazoa</taxon>
        <taxon>Ecdysozoa</taxon>
        <taxon>Arthropoda</taxon>
        <taxon>Crustacea</taxon>
        <taxon>Multicrustacea</taxon>
        <taxon>Malacostraca</taxon>
        <taxon>Eumalacostraca</taxon>
        <taxon>Peracarida</taxon>
        <taxon>Isopoda</taxon>
        <taxon>Oniscidea</taxon>
        <taxon>Crinocheta</taxon>
        <taxon>Armadillidiidae</taxon>
        <taxon>Armadillidium</taxon>
    </lineage>
</organism>
<name>A0A5N5SR14_9CRUS</name>
<feature type="region of interest" description="Disordered" evidence="1">
    <location>
        <begin position="493"/>
        <end position="557"/>
    </location>
</feature>
<evidence type="ECO:0000256" key="1">
    <source>
        <dbReference type="SAM" id="MobiDB-lite"/>
    </source>
</evidence>
<protein>
    <submittedName>
        <fullName evidence="2">Uncharacterized protein</fullName>
    </submittedName>
</protein>
<feature type="compositionally biased region" description="Basic and acidic residues" evidence="1">
    <location>
        <begin position="294"/>
        <end position="306"/>
    </location>
</feature>
<dbReference type="OrthoDB" id="6369954at2759"/>
<evidence type="ECO:0000313" key="2">
    <source>
        <dbReference type="EMBL" id="KAB7496362.1"/>
    </source>
</evidence>